<dbReference type="InterPro" id="IPR016181">
    <property type="entry name" value="Acyl_CoA_acyltransferase"/>
</dbReference>
<dbReference type="EMBL" id="NPEY01000015">
    <property type="protein sequence ID" value="OZT72985.1"/>
    <property type="molecule type" value="Genomic_DNA"/>
</dbReference>
<evidence type="ECO:0000313" key="4">
    <source>
        <dbReference type="Proteomes" id="UP000216538"/>
    </source>
</evidence>
<dbReference type="CDD" id="cd04301">
    <property type="entry name" value="NAT_SF"/>
    <property type="match status" value="1"/>
</dbReference>
<organism evidence="3 4">
    <name type="scientific">Vreelandella boliviensis LC1</name>
    <dbReference type="NCBI Taxonomy" id="1072583"/>
    <lineage>
        <taxon>Bacteria</taxon>
        <taxon>Pseudomonadati</taxon>
        <taxon>Pseudomonadota</taxon>
        <taxon>Gammaproteobacteria</taxon>
        <taxon>Oceanospirillales</taxon>
        <taxon>Halomonadaceae</taxon>
        <taxon>Vreelandella</taxon>
    </lineage>
</organism>
<dbReference type="InterPro" id="IPR000182">
    <property type="entry name" value="GNAT_dom"/>
</dbReference>
<sequence length="147" mass="16483">MKIRQVERNEIDKVLNLIDEYDRPRSPWPSDGEVDEIYNTIFQCGGCVIGVFTLDKMIGTCTVNCCANLSWSGRSFAIIENVIVSKDYRNKGVGKALLGYAVSHSKETGCYKVALMTGSKDPATHGFYEAAGFYPTKQGYQIRFFEQ</sequence>
<gene>
    <name evidence="3" type="ORF">CE457_16725</name>
</gene>
<dbReference type="PANTHER" id="PTHR13947">
    <property type="entry name" value="GNAT FAMILY N-ACETYLTRANSFERASE"/>
    <property type="match status" value="1"/>
</dbReference>
<dbReference type="Proteomes" id="UP000216538">
    <property type="component" value="Unassembled WGS sequence"/>
</dbReference>
<dbReference type="PANTHER" id="PTHR13947:SF37">
    <property type="entry name" value="LD18367P"/>
    <property type="match status" value="1"/>
</dbReference>
<dbReference type="InterPro" id="IPR050769">
    <property type="entry name" value="NAT_camello-type"/>
</dbReference>
<keyword evidence="1" id="KW-0808">Transferase</keyword>
<dbReference type="Pfam" id="PF00583">
    <property type="entry name" value="Acetyltransf_1"/>
    <property type="match status" value="1"/>
</dbReference>
<dbReference type="SUPFAM" id="SSF55729">
    <property type="entry name" value="Acyl-CoA N-acyltransferases (Nat)"/>
    <property type="match status" value="1"/>
</dbReference>
<evidence type="ECO:0000259" key="2">
    <source>
        <dbReference type="PROSITE" id="PS51186"/>
    </source>
</evidence>
<accession>A0ABX4G5J4</accession>
<dbReference type="RefSeq" id="WP_083825772.1">
    <property type="nucleotide sequence ID" value="NZ_JH393258.1"/>
</dbReference>
<feature type="domain" description="N-acetyltransferase" evidence="2">
    <location>
        <begin position="1"/>
        <end position="147"/>
    </location>
</feature>
<evidence type="ECO:0000256" key="1">
    <source>
        <dbReference type="ARBA" id="ARBA00022679"/>
    </source>
</evidence>
<evidence type="ECO:0000313" key="3">
    <source>
        <dbReference type="EMBL" id="OZT72985.1"/>
    </source>
</evidence>
<reference evidence="3 4" key="1">
    <citation type="submission" date="2017-07" db="EMBL/GenBank/DDBJ databases">
        <title>Shotgun whole genome sequences of three halophilic bacterial isolates.</title>
        <authorList>
            <person name="Pozzo T."/>
            <person name="Higdon S.M."/>
            <person name="Quillaguaman J."/>
        </authorList>
    </citation>
    <scope>NUCLEOTIDE SEQUENCE [LARGE SCALE GENOMIC DNA]</scope>
    <source>
        <strain evidence="3 4">LC1</strain>
    </source>
</reference>
<keyword evidence="4" id="KW-1185">Reference proteome</keyword>
<name>A0ABX4G5J4_9GAMM</name>
<protein>
    <submittedName>
        <fullName evidence="3">N-acetyltransferase</fullName>
    </submittedName>
</protein>
<dbReference type="Gene3D" id="3.40.630.30">
    <property type="match status" value="1"/>
</dbReference>
<proteinExistence type="predicted"/>
<comment type="caution">
    <text evidence="3">The sequence shown here is derived from an EMBL/GenBank/DDBJ whole genome shotgun (WGS) entry which is preliminary data.</text>
</comment>
<dbReference type="PROSITE" id="PS51186">
    <property type="entry name" value="GNAT"/>
    <property type="match status" value="1"/>
</dbReference>